<dbReference type="Pfam" id="PF08620">
    <property type="entry name" value="RPAP1_C"/>
    <property type="match status" value="1"/>
</dbReference>
<dbReference type="GO" id="GO:0006366">
    <property type="term" value="P:transcription by RNA polymerase II"/>
    <property type="evidence" value="ECO:0007669"/>
    <property type="project" value="InterPro"/>
</dbReference>
<comment type="similarity">
    <text evidence="2">Belongs to the RPAP1 family.</text>
</comment>
<protein>
    <recommendedName>
        <fullName evidence="10">RNA polymerase II-associated protein 1 C-terminal domain-containing protein</fullName>
    </recommendedName>
</protein>
<dbReference type="Proteomes" id="UP001152562">
    <property type="component" value="Unassembled WGS sequence"/>
</dbReference>
<dbReference type="InterPro" id="IPR013929">
    <property type="entry name" value="RPAP1_C"/>
</dbReference>
<comment type="subcellular location">
    <subcellularLocation>
        <location evidence="1">Nucleus</location>
    </subcellularLocation>
</comment>
<dbReference type="EMBL" id="CALOZG010000010">
    <property type="protein sequence ID" value="CAH4030647.1"/>
    <property type="molecule type" value="Genomic_DNA"/>
</dbReference>
<keyword evidence="9" id="KW-1185">Reference proteome</keyword>
<evidence type="ECO:0000256" key="3">
    <source>
        <dbReference type="ARBA" id="ARBA00023163"/>
    </source>
</evidence>
<dbReference type="InterPro" id="IPR039913">
    <property type="entry name" value="RPAP1/Rba50"/>
</dbReference>
<dbReference type="InterPro" id="IPR016024">
    <property type="entry name" value="ARM-type_fold"/>
</dbReference>
<evidence type="ECO:0000259" key="6">
    <source>
        <dbReference type="Pfam" id="PF08621"/>
    </source>
</evidence>
<evidence type="ECO:0000256" key="1">
    <source>
        <dbReference type="ARBA" id="ARBA00004123"/>
    </source>
</evidence>
<accession>A0A9P0XDA6</accession>
<evidence type="ECO:0000313" key="9">
    <source>
        <dbReference type="Proteomes" id="UP001152562"/>
    </source>
</evidence>
<evidence type="ECO:0008006" key="10">
    <source>
        <dbReference type="Google" id="ProtNLM"/>
    </source>
</evidence>
<keyword evidence="3" id="KW-0804">Transcription</keyword>
<feature type="domain" description="RPAP1/MINIYO-like TPR repeats" evidence="7">
    <location>
        <begin position="979"/>
        <end position="1204"/>
    </location>
</feature>
<sequence>MIQRPKPGENEEDILRMQADFLRERSKNENMQPSAQVVSICHTQHQTTKRTNTSCTNIRKPSKYAQSKGLTSYSEKRPRFEPSLDGEILEKNVDITNSKASLIDDDNVYFPKILPFALGNIVEKNTEATTDLQYKPFPAQGFPNVSSQNPRLSMKNTKQQGDQVKKLINSNEMLLDDSSIIIESSGHLNLQKKSYILTNPGADELHIENVKTLSGMSDNEILEERQKLLQSLDPNLVDFIKSKRNKEEVQCKKKEVESMDITDNKDNNRVTIKTEASQGEDSIDYGSLWENDVLSHPNIDKWLHFDSLEVDKLEWIKGIYDSKIKSNEPYEARFNFNGYLLPYTMEYTEKTKVLFHHGEESHRPGYSLTELIELSRSGVPQQRVMALNCLAGILEYYNAGTYKNIIEIPLSKLFFIIRISMDDNKLIILDPALKAMRNLLYNRIDEASLDAVIGFKEGAIQPCLENDKSEIEEIELKESEIKDFHLAEIDLIAALIRTDILQRLFYILDKIKPTFNCVQYTLQILTRLARDSLETASKIVQTEHLMNAVINYFVPSCSVNFIFNLTIVYKKPILAALKFLRVLTLTSKEIGEQLITNYNILKPISKYITSGVDGSYGLKLQIESYCILSNLLQFKLGIEHAKSLCPVVLTTLFKHVQGTSIFINSSVLSATHCAVVLQFIGGLVNCEINMDFKAQIYPLLRDGMQKWLLHLTQIDTYTCGHLKLVCSILNCFENVLITDNISTDMLNEVLPKLSKSQGYQKLTKNLIPSSNLLSGIEDTNLHFTKNLVLLGTLVIDSQEKILPILNSVSPFPVLVSLFELLHVLNNRTVSQSFLEKTLPYLQQVTNAKPCLINNWFTRMEVDFLFSLVKLSIESEIPESLKDLVYVVASKLCYIFRIDRRKELNYLFINIIFNKEWFTAERLFNLVSLSEADGFSKALTNIEDIKLCYCKVVNLHYVDTGPYIVYKLWQNPILPRDWIYLPILSLYSKSQETPGPAVVGKHATKLRKEIATDKENTIRCSLEWILFNEICFPDLLNDIDITDRFCRIMCVFLCDNSLFLDNKIKMLVSKCTQLLFKKGIKFDFDKELVGLYNFQDFYTQFLEQFQSVSYGDHIFAACLLVPLAQRHNVKWRKLVWSEYAGCLRVLDCPEALLCYGIEAYLYPEETDESVLKSYHRALTSNLLRPETLAYKIAHHHVESYKKQKSISHNL</sequence>
<evidence type="ECO:0000259" key="5">
    <source>
        <dbReference type="Pfam" id="PF08620"/>
    </source>
</evidence>
<name>A0A9P0XDA6_PIEBR</name>
<evidence type="ECO:0000256" key="2">
    <source>
        <dbReference type="ARBA" id="ARBA00009953"/>
    </source>
</evidence>
<dbReference type="Pfam" id="PF08621">
    <property type="entry name" value="RPAP1_N"/>
    <property type="match status" value="1"/>
</dbReference>
<dbReference type="PANTHER" id="PTHR21483">
    <property type="entry name" value="RNA POLYMERASE II-ASSOCIATED PROTEIN 1"/>
    <property type="match status" value="1"/>
</dbReference>
<evidence type="ECO:0000313" key="8">
    <source>
        <dbReference type="EMBL" id="CAH4030647.1"/>
    </source>
</evidence>
<dbReference type="Pfam" id="PF25766">
    <property type="entry name" value="TPR_RPAP1"/>
    <property type="match status" value="1"/>
</dbReference>
<proteinExistence type="inferred from homology"/>
<dbReference type="PANTHER" id="PTHR21483:SF18">
    <property type="entry name" value="RNA POLYMERASE II-ASSOCIATED PROTEIN 1"/>
    <property type="match status" value="1"/>
</dbReference>
<dbReference type="InterPro" id="IPR057989">
    <property type="entry name" value="TPR_RPAP1/MINIYO-like"/>
</dbReference>
<gene>
    <name evidence="8" type="ORF">PIBRA_LOCUS7273</name>
</gene>
<keyword evidence="4" id="KW-0539">Nucleus</keyword>
<evidence type="ECO:0000256" key="4">
    <source>
        <dbReference type="ARBA" id="ARBA00023242"/>
    </source>
</evidence>
<reference evidence="8" key="1">
    <citation type="submission" date="2022-05" db="EMBL/GenBank/DDBJ databases">
        <authorList>
            <person name="Okamura Y."/>
        </authorList>
    </citation>
    <scope>NUCLEOTIDE SEQUENCE</scope>
</reference>
<feature type="domain" description="RPAP1 C-terminal" evidence="5">
    <location>
        <begin position="331"/>
        <end position="395"/>
    </location>
</feature>
<dbReference type="SUPFAM" id="SSF48371">
    <property type="entry name" value="ARM repeat"/>
    <property type="match status" value="1"/>
</dbReference>
<comment type="caution">
    <text evidence="8">The sequence shown here is derived from an EMBL/GenBank/DDBJ whole genome shotgun (WGS) entry which is preliminary data.</text>
</comment>
<organism evidence="8 9">
    <name type="scientific">Pieris brassicae</name>
    <name type="common">White butterfly</name>
    <name type="synonym">Large white butterfly</name>
    <dbReference type="NCBI Taxonomy" id="7116"/>
    <lineage>
        <taxon>Eukaryota</taxon>
        <taxon>Metazoa</taxon>
        <taxon>Ecdysozoa</taxon>
        <taxon>Arthropoda</taxon>
        <taxon>Hexapoda</taxon>
        <taxon>Insecta</taxon>
        <taxon>Pterygota</taxon>
        <taxon>Neoptera</taxon>
        <taxon>Endopterygota</taxon>
        <taxon>Lepidoptera</taxon>
        <taxon>Glossata</taxon>
        <taxon>Ditrysia</taxon>
        <taxon>Papilionoidea</taxon>
        <taxon>Pieridae</taxon>
        <taxon>Pierinae</taxon>
        <taxon>Pieris</taxon>
    </lineage>
</organism>
<evidence type="ECO:0000259" key="7">
    <source>
        <dbReference type="Pfam" id="PF25766"/>
    </source>
</evidence>
<feature type="domain" description="RPAP1 N-terminal" evidence="6">
    <location>
        <begin position="206"/>
        <end position="247"/>
    </location>
</feature>
<dbReference type="AlphaFoldDB" id="A0A9P0XDA6"/>
<dbReference type="InterPro" id="IPR013930">
    <property type="entry name" value="RPAP1_N"/>
</dbReference>